<dbReference type="Gene3D" id="3.40.50.720">
    <property type="entry name" value="NAD(P)-binding Rossmann-like Domain"/>
    <property type="match status" value="2"/>
</dbReference>
<feature type="domain" description="D-isomer specific 2-hydroxyacid dehydrogenase catalytic" evidence="6">
    <location>
        <begin position="61"/>
        <end position="347"/>
    </location>
</feature>
<dbReference type="AlphaFoldDB" id="A0A1H1YGH5"/>
<dbReference type="InterPro" id="IPR029753">
    <property type="entry name" value="D-isomer_DH_CS"/>
</dbReference>
<dbReference type="STRING" id="117157.SAMN04489717_5479"/>
<feature type="compositionally biased region" description="Low complexity" evidence="5">
    <location>
        <begin position="352"/>
        <end position="372"/>
    </location>
</feature>
<dbReference type="InterPro" id="IPR050857">
    <property type="entry name" value="D-2-hydroxyacid_DH"/>
</dbReference>
<dbReference type="EMBL" id="LT629732">
    <property type="protein sequence ID" value="SDT20494.1"/>
    <property type="molecule type" value="Genomic_DNA"/>
</dbReference>
<evidence type="ECO:0000256" key="3">
    <source>
        <dbReference type="ARBA" id="ARBA00023027"/>
    </source>
</evidence>
<keyword evidence="9" id="KW-1185">Reference proteome</keyword>
<evidence type="ECO:0000313" key="9">
    <source>
        <dbReference type="Proteomes" id="UP000198983"/>
    </source>
</evidence>
<proteinExistence type="inferred from homology"/>
<dbReference type="OrthoDB" id="117809at2"/>
<dbReference type="PANTHER" id="PTHR42789">
    <property type="entry name" value="D-ISOMER SPECIFIC 2-HYDROXYACID DEHYDROGENASE FAMILY PROTEIN (AFU_ORTHOLOGUE AFUA_6G10090)"/>
    <property type="match status" value="1"/>
</dbReference>
<reference evidence="8 9" key="1">
    <citation type="submission" date="2016-10" db="EMBL/GenBank/DDBJ databases">
        <authorList>
            <person name="de Groot N.N."/>
        </authorList>
    </citation>
    <scope>NUCLEOTIDE SEQUENCE [LARGE SCALE GENOMIC DNA]</scope>
    <source>
        <strain evidence="8 9">DSM 22024</strain>
    </source>
</reference>
<dbReference type="PROSITE" id="PS00671">
    <property type="entry name" value="D_2_HYDROXYACID_DH_3"/>
    <property type="match status" value="1"/>
</dbReference>
<sequence length="372" mass="39225">MTRARILAAGDEFVRTDLLTRALDAELDRAGRSRHRVSVRTLDVGWPTKPWGKVGEVVEAAGNEDTMIAALDGVDAAVTHLAPFTRRVFEHAPDLRLVVVSRGGPVNVNLTAATRAGVVVCYAPGRNANAAAEFTLGLMLATCRNIAAGHAELGSRTWPGHYFRYESAGFELRDATVGLVGYGAIGQLVARLLAAFGARVLAYDPMAPAEAFGAEAERVEDLDDLLAASQVVSLHARQTEENRHLIGAAELARMPAGSVLVNTARGGLLDYDALCDALDRGHLAAAGIDVFPAEPLPADSRLFTTPRLVMAPHIAGCSREVAERAAAICAGEVRRWLDGQPPAHCANPEVLSGSATSGTPGTSGTSARSTRR</sequence>
<evidence type="ECO:0000256" key="4">
    <source>
        <dbReference type="RuleBase" id="RU003719"/>
    </source>
</evidence>
<evidence type="ECO:0000313" key="8">
    <source>
        <dbReference type="EMBL" id="SDT20494.1"/>
    </source>
</evidence>
<keyword evidence="3" id="KW-0520">NAD</keyword>
<dbReference type="InterPro" id="IPR036291">
    <property type="entry name" value="NAD(P)-bd_dom_sf"/>
</dbReference>
<evidence type="ECO:0000256" key="2">
    <source>
        <dbReference type="ARBA" id="ARBA00023002"/>
    </source>
</evidence>
<dbReference type="InterPro" id="IPR006139">
    <property type="entry name" value="D-isomer_2_OHA_DH_cat_dom"/>
</dbReference>
<dbReference type="InterPro" id="IPR006140">
    <property type="entry name" value="D-isomer_DH_NAD-bd"/>
</dbReference>
<name>A0A1H1YGH5_9ACTN</name>
<evidence type="ECO:0000256" key="5">
    <source>
        <dbReference type="SAM" id="MobiDB-lite"/>
    </source>
</evidence>
<evidence type="ECO:0000259" key="7">
    <source>
        <dbReference type="Pfam" id="PF02826"/>
    </source>
</evidence>
<gene>
    <name evidence="8" type="ORF">SAMN04489717_5479</name>
</gene>
<feature type="region of interest" description="Disordered" evidence="5">
    <location>
        <begin position="344"/>
        <end position="372"/>
    </location>
</feature>
<dbReference type="GO" id="GO:0016616">
    <property type="term" value="F:oxidoreductase activity, acting on the CH-OH group of donors, NAD or NADP as acceptor"/>
    <property type="evidence" value="ECO:0007669"/>
    <property type="project" value="InterPro"/>
</dbReference>
<protein>
    <submittedName>
        <fullName evidence="8">D-3-phosphoglycerate dehydrogenase</fullName>
    </submittedName>
</protein>
<dbReference type="GO" id="GO:0051287">
    <property type="term" value="F:NAD binding"/>
    <property type="evidence" value="ECO:0007669"/>
    <property type="project" value="InterPro"/>
</dbReference>
<feature type="domain" description="D-isomer specific 2-hydroxyacid dehydrogenase NAD-binding" evidence="7">
    <location>
        <begin position="136"/>
        <end position="315"/>
    </location>
</feature>
<accession>A0A1H1YGH5</accession>
<dbReference type="Proteomes" id="UP000198983">
    <property type="component" value="Chromosome I"/>
</dbReference>
<comment type="similarity">
    <text evidence="1 4">Belongs to the D-isomer specific 2-hydroxyacid dehydrogenase family.</text>
</comment>
<dbReference type="SUPFAM" id="SSF52283">
    <property type="entry name" value="Formate/glycerate dehydrogenase catalytic domain-like"/>
    <property type="match status" value="1"/>
</dbReference>
<dbReference type="CDD" id="cd12171">
    <property type="entry name" value="2-Hacid_dh_10"/>
    <property type="match status" value="1"/>
</dbReference>
<dbReference type="RefSeq" id="WP_092656396.1">
    <property type="nucleotide sequence ID" value="NZ_LT629732.1"/>
</dbReference>
<dbReference type="SUPFAM" id="SSF51735">
    <property type="entry name" value="NAD(P)-binding Rossmann-fold domains"/>
    <property type="match status" value="1"/>
</dbReference>
<dbReference type="PANTHER" id="PTHR42789:SF1">
    <property type="entry name" value="D-ISOMER SPECIFIC 2-HYDROXYACID DEHYDROGENASE FAMILY PROTEIN (AFU_ORTHOLOGUE AFUA_6G10090)"/>
    <property type="match status" value="1"/>
</dbReference>
<keyword evidence="2 4" id="KW-0560">Oxidoreductase</keyword>
<evidence type="ECO:0000256" key="1">
    <source>
        <dbReference type="ARBA" id="ARBA00005854"/>
    </source>
</evidence>
<organism evidence="8 9">
    <name type="scientific">Actinopolymorpha singaporensis</name>
    <dbReference type="NCBI Taxonomy" id="117157"/>
    <lineage>
        <taxon>Bacteria</taxon>
        <taxon>Bacillati</taxon>
        <taxon>Actinomycetota</taxon>
        <taxon>Actinomycetes</taxon>
        <taxon>Propionibacteriales</taxon>
        <taxon>Actinopolymorphaceae</taxon>
        <taxon>Actinopolymorpha</taxon>
    </lineage>
</organism>
<dbReference type="Pfam" id="PF00389">
    <property type="entry name" value="2-Hacid_dh"/>
    <property type="match status" value="1"/>
</dbReference>
<evidence type="ECO:0000259" key="6">
    <source>
        <dbReference type="Pfam" id="PF00389"/>
    </source>
</evidence>
<dbReference type="Pfam" id="PF02826">
    <property type="entry name" value="2-Hacid_dh_C"/>
    <property type="match status" value="1"/>
</dbReference>